<evidence type="ECO:0000313" key="1">
    <source>
        <dbReference type="EMBL" id="CCK72134.1"/>
    </source>
</evidence>
<dbReference type="OrthoDB" id="3972963at2759"/>
<dbReference type="KEGG" id="kng:KNAG_0J00510"/>
<proteinExistence type="predicted"/>
<protein>
    <submittedName>
        <fullName evidence="1">Uncharacterized protein</fullName>
    </submittedName>
</protein>
<name>J7S9I7_HUIN7</name>
<dbReference type="AlphaFoldDB" id="J7S9I7"/>
<dbReference type="Proteomes" id="UP000006310">
    <property type="component" value="Chromosome 10"/>
</dbReference>
<accession>J7S9I7</accession>
<evidence type="ECO:0000313" key="2">
    <source>
        <dbReference type="Proteomes" id="UP000006310"/>
    </source>
</evidence>
<dbReference type="GeneID" id="34527889"/>
<keyword evidence="2" id="KW-1185">Reference proteome</keyword>
<reference evidence="2" key="2">
    <citation type="submission" date="2012-08" db="EMBL/GenBank/DDBJ databases">
        <title>Genome sequence of Kazachstania naganishii.</title>
        <authorList>
            <person name="Gordon J.L."/>
            <person name="Armisen D."/>
            <person name="Proux-Wera E."/>
            <person name="OhEigeartaigh S.S."/>
            <person name="Byrne K.P."/>
            <person name="Wolfe K.H."/>
        </authorList>
    </citation>
    <scope>NUCLEOTIDE SEQUENCE [LARGE SCALE GENOMIC DNA]</scope>
    <source>
        <strain evidence="2">ATCC MYA-139 / BCRC 22969 / CBS 8797 / CCRC 22969 / KCTC 17520 / NBRC 10181 / NCYC 3082</strain>
    </source>
</reference>
<sequence length="125" mass="14843">MRWFHSIFYKTVRPAVGKCGSESSSSQPLATHYKRWYQLQLSEKQQFITRFVHNYKVQYPRSKTNVSLRELSHGMDQFQDSPSVFGIFYEDIWRRALEQGGPRTGSRFDHPSFLKLLVERREPPD</sequence>
<dbReference type="eggNOG" id="ENOG502S76G">
    <property type="taxonomic scope" value="Eukaryota"/>
</dbReference>
<dbReference type="HOGENOM" id="CLU_159429_1_0_1"/>
<organism evidence="1 2">
    <name type="scientific">Huiozyma naganishii (strain ATCC MYA-139 / BCRC 22969 / CBS 8797 / KCTC 17520 / NBRC 10181 / NCYC 3082 / Yp74L-3)</name>
    <name type="common">Yeast</name>
    <name type="synonym">Kazachstania naganishii</name>
    <dbReference type="NCBI Taxonomy" id="1071383"/>
    <lineage>
        <taxon>Eukaryota</taxon>
        <taxon>Fungi</taxon>
        <taxon>Dikarya</taxon>
        <taxon>Ascomycota</taxon>
        <taxon>Saccharomycotina</taxon>
        <taxon>Saccharomycetes</taxon>
        <taxon>Saccharomycetales</taxon>
        <taxon>Saccharomycetaceae</taxon>
        <taxon>Huiozyma</taxon>
    </lineage>
</organism>
<gene>
    <name evidence="1" type="primary">KNAG0J00510</name>
    <name evidence="1" type="ordered locus">KNAG_0J00510</name>
</gene>
<dbReference type="EMBL" id="HE978323">
    <property type="protein sequence ID" value="CCK72134.1"/>
    <property type="molecule type" value="Genomic_DNA"/>
</dbReference>
<reference evidence="1 2" key="1">
    <citation type="journal article" date="2011" name="Proc. Natl. Acad. Sci. U.S.A.">
        <title>Evolutionary erosion of yeast sex chromosomes by mating-type switching accidents.</title>
        <authorList>
            <person name="Gordon J.L."/>
            <person name="Armisen D."/>
            <person name="Proux-Wera E."/>
            <person name="Oheigeartaigh S.S."/>
            <person name="Byrne K.P."/>
            <person name="Wolfe K.H."/>
        </authorList>
    </citation>
    <scope>NUCLEOTIDE SEQUENCE [LARGE SCALE GENOMIC DNA]</scope>
    <source>
        <strain evidence="2">ATCC MYA-139 / BCRC 22969 / CBS 8797 / CCRC 22969 / KCTC 17520 / NBRC 10181 / NCYC 3082</strain>
    </source>
</reference>
<dbReference type="RefSeq" id="XP_022466379.1">
    <property type="nucleotide sequence ID" value="XM_022610044.1"/>
</dbReference>